<comment type="subcellular location">
    <subcellularLocation>
        <location evidence="1">Cell membrane</location>
        <topology evidence="1">Multi-pass membrane protein</topology>
    </subcellularLocation>
</comment>
<evidence type="ECO:0000256" key="4">
    <source>
        <dbReference type="ARBA" id="ARBA00022679"/>
    </source>
</evidence>
<keyword evidence="5" id="KW-0812">Transmembrane</keyword>
<dbReference type="GO" id="GO:0005886">
    <property type="term" value="C:plasma membrane"/>
    <property type="evidence" value="ECO:0007669"/>
    <property type="project" value="UniProtKB-SubCell"/>
</dbReference>
<protein>
    <recommendedName>
        <fullName evidence="10">CN hydrolase domain-containing protein</fullName>
    </recommendedName>
</protein>
<dbReference type="GO" id="GO:0016410">
    <property type="term" value="F:N-acyltransferase activity"/>
    <property type="evidence" value="ECO:0007669"/>
    <property type="project" value="InterPro"/>
</dbReference>
<keyword evidence="3" id="KW-1003">Cell membrane</keyword>
<dbReference type="InterPro" id="IPR004563">
    <property type="entry name" value="Apolipo_AcylTrfase"/>
</dbReference>
<evidence type="ECO:0000256" key="7">
    <source>
        <dbReference type="ARBA" id="ARBA00023136"/>
    </source>
</evidence>
<dbReference type="Pfam" id="PF00795">
    <property type="entry name" value="CN_hydrolase"/>
    <property type="match status" value="1"/>
</dbReference>
<dbReference type="EMBL" id="VXRY01000544">
    <property type="protein sequence ID" value="MXY35018.1"/>
    <property type="molecule type" value="Genomic_DNA"/>
</dbReference>
<comment type="similarity">
    <text evidence="2">Belongs to the CN hydrolase family. Apolipoprotein N-acyltransferase subfamily.</text>
</comment>
<evidence type="ECO:0000313" key="11">
    <source>
        <dbReference type="EMBL" id="MXY35018.1"/>
    </source>
</evidence>
<sequence length="214" mass="23198">MMSSSMCLPSRSGDRRHACALTTLEATSGVRRVSLWLGHRSLQTTKTYLRKDPAEMLGAIQEASLPDFGVLTCREIIASTGITGPARPPRWLLNITDDAWFGVSSGPCQHFQAARLRAVEQGLPVVRVANKGISGILDATLPAPLRTPHTMVPLRQLDTAGHPAARRGLRRRRPDAALTTDPTAQQGKRGHRRLTDGGSRASSRPERATGVLRS</sequence>
<proteinExistence type="inferred from homology"/>
<dbReference type="GO" id="GO:0003677">
    <property type="term" value="F:DNA binding"/>
    <property type="evidence" value="ECO:0007669"/>
    <property type="project" value="InterPro"/>
</dbReference>
<dbReference type="PANTHER" id="PTHR38686:SF1">
    <property type="entry name" value="APOLIPOPROTEIN N-ACYLTRANSFERASE"/>
    <property type="match status" value="1"/>
</dbReference>
<feature type="compositionally biased region" description="Basic residues" evidence="9">
    <location>
        <begin position="164"/>
        <end position="173"/>
    </location>
</feature>
<evidence type="ECO:0000256" key="5">
    <source>
        <dbReference type="ARBA" id="ARBA00022692"/>
    </source>
</evidence>
<dbReference type="InterPro" id="IPR011010">
    <property type="entry name" value="DNA_brk_join_enz"/>
</dbReference>
<keyword evidence="4" id="KW-0808">Transferase</keyword>
<reference evidence="11" key="1">
    <citation type="submission" date="2019-09" db="EMBL/GenBank/DDBJ databases">
        <title>Characterisation of the sponge microbiome using genome-centric metagenomics.</title>
        <authorList>
            <person name="Engelberts J.P."/>
            <person name="Robbins S.J."/>
            <person name="De Goeij J.M."/>
            <person name="Aranda M."/>
            <person name="Bell S.C."/>
            <person name="Webster N.S."/>
        </authorList>
    </citation>
    <scope>NUCLEOTIDE SEQUENCE</scope>
    <source>
        <strain evidence="11">SB0664_bin_43</strain>
    </source>
</reference>
<keyword evidence="8" id="KW-0012">Acyltransferase</keyword>
<keyword evidence="6" id="KW-1133">Transmembrane helix</keyword>
<feature type="region of interest" description="Disordered" evidence="9">
    <location>
        <begin position="154"/>
        <end position="214"/>
    </location>
</feature>
<accession>A0A6B0Y2S6</accession>
<evidence type="ECO:0000256" key="8">
    <source>
        <dbReference type="ARBA" id="ARBA00023315"/>
    </source>
</evidence>
<organism evidence="11">
    <name type="scientific">Boseongicola sp. SB0664_bin_43</name>
    <dbReference type="NCBI Taxonomy" id="2604844"/>
    <lineage>
        <taxon>Bacteria</taxon>
        <taxon>Pseudomonadati</taxon>
        <taxon>Pseudomonadota</taxon>
        <taxon>Alphaproteobacteria</taxon>
        <taxon>Rhodobacterales</taxon>
        <taxon>Paracoccaceae</taxon>
        <taxon>Boseongicola</taxon>
    </lineage>
</organism>
<evidence type="ECO:0000256" key="3">
    <source>
        <dbReference type="ARBA" id="ARBA00022475"/>
    </source>
</evidence>
<dbReference type="SUPFAM" id="SSF56317">
    <property type="entry name" value="Carbon-nitrogen hydrolase"/>
    <property type="match status" value="1"/>
</dbReference>
<evidence type="ECO:0000256" key="2">
    <source>
        <dbReference type="ARBA" id="ARBA00010065"/>
    </source>
</evidence>
<dbReference type="SUPFAM" id="SSF56349">
    <property type="entry name" value="DNA breaking-rejoining enzymes"/>
    <property type="match status" value="1"/>
</dbReference>
<evidence type="ECO:0000256" key="1">
    <source>
        <dbReference type="ARBA" id="ARBA00004651"/>
    </source>
</evidence>
<dbReference type="AlphaFoldDB" id="A0A6B0Y2S6"/>
<dbReference type="InterPro" id="IPR036526">
    <property type="entry name" value="C-N_Hydrolase_sf"/>
</dbReference>
<feature type="domain" description="CN hydrolase" evidence="10">
    <location>
        <begin position="69"/>
        <end position="136"/>
    </location>
</feature>
<dbReference type="GO" id="GO:0042158">
    <property type="term" value="P:lipoprotein biosynthetic process"/>
    <property type="evidence" value="ECO:0007669"/>
    <property type="project" value="InterPro"/>
</dbReference>
<evidence type="ECO:0000256" key="6">
    <source>
        <dbReference type="ARBA" id="ARBA00022989"/>
    </source>
</evidence>
<gene>
    <name evidence="11" type="ORF">F4Y60_13235</name>
</gene>
<dbReference type="PANTHER" id="PTHR38686">
    <property type="entry name" value="APOLIPOPROTEIN N-ACYLTRANSFERASE"/>
    <property type="match status" value="1"/>
</dbReference>
<name>A0A6B0Y2S6_9RHOB</name>
<comment type="caution">
    <text evidence="11">The sequence shown here is derived from an EMBL/GenBank/DDBJ whole genome shotgun (WGS) entry which is preliminary data.</text>
</comment>
<dbReference type="Gene3D" id="3.60.110.10">
    <property type="entry name" value="Carbon-nitrogen hydrolase"/>
    <property type="match status" value="1"/>
</dbReference>
<evidence type="ECO:0000256" key="9">
    <source>
        <dbReference type="SAM" id="MobiDB-lite"/>
    </source>
</evidence>
<keyword evidence="7" id="KW-0472">Membrane</keyword>
<evidence type="ECO:0000259" key="10">
    <source>
        <dbReference type="Pfam" id="PF00795"/>
    </source>
</evidence>
<dbReference type="InterPro" id="IPR003010">
    <property type="entry name" value="C-N_Hydrolase"/>
</dbReference>